<keyword evidence="4 5" id="KW-0378">Hydrolase</keyword>
<dbReference type="HAMAP" id="MF_00651">
    <property type="entry name" value="Nuclease_YqgF"/>
    <property type="match status" value="1"/>
</dbReference>
<dbReference type="InterPro" id="IPR006641">
    <property type="entry name" value="YqgF/RNaseH-like_dom"/>
</dbReference>
<reference evidence="7 8" key="1">
    <citation type="submission" date="2018-05" db="EMBL/GenBank/DDBJ databases">
        <title>Genomic Encyclopedia of Type Strains, Phase IV (KMG-IV): sequencing the most valuable type-strain genomes for metagenomic binning, comparative biology and taxonomic classification.</title>
        <authorList>
            <person name="Goeker M."/>
        </authorList>
    </citation>
    <scope>NUCLEOTIDE SEQUENCE [LARGE SCALE GENOMIC DNA]</scope>
    <source>
        <strain evidence="7 8">DSM 23606</strain>
    </source>
</reference>
<comment type="similarity">
    <text evidence="5">Belongs to the YqgF HJR family.</text>
</comment>
<dbReference type="AlphaFoldDB" id="A0A317MVS8"/>
<evidence type="ECO:0000259" key="6">
    <source>
        <dbReference type="SMART" id="SM00732"/>
    </source>
</evidence>
<keyword evidence="2 5" id="KW-0690">Ribosome biogenesis</keyword>
<name>A0A317MVS8_9GAMM</name>
<feature type="domain" description="YqgF/RNase H-like" evidence="6">
    <location>
        <begin position="9"/>
        <end position="105"/>
    </location>
</feature>
<dbReference type="InterPro" id="IPR005227">
    <property type="entry name" value="YqgF"/>
</dbReference>
<dbReference type="SMART" id="SM00732">
    <property type="entry name" value="YqgFc"/>
    <property type="match status" value="1"/>
</dbReference>
<dbReference type="GO" id="GO:0005829">
    <property type="term" value="C:cytosol"/>
    <property type="evidence" value="ECO:0007669"/>
    <property type="project" value="TreeGrafter"/>
</dbReference>
<organism evidence="7 8">
    <name type="scientific">Plasticicumulans acidivorans</name>
    <dbReference type="NCBI Taxonomy" id="886464"/>
    <lineage>
        <taxon>Bacteria</taxon>
        <taxon>Pseudomonadati</taxon>
        <taxon>Pseudomonadota</taxon>
        <taxon>Gammaproteobacteria</taxon>
        <taxon>Candidatus Competibacteraceae</taxon>
        <taxon>Plasticicumulans</taxon>
    </lineage>
</organism>
<dbReference type="InterPro" id="IPR012337">
    <property type="entry name" value="RNaseH-like_sf"/>
</dbReference>
<dbReference type="GO" id="GO:0000967">
    <property type="term" value="P:rRNA 5'-end processing"/>
    <property type="evidence" value="ECO:0007669"/>
    <property type="project" value="UniProtKB-UniRule"/>
</dbReference>
<comment type="caution">
    <text evidence="7">The sequence shown here is derived from an EMBL/GenBank/DDBJ whole genome shotgun (WGS) entry which is preliminary data.</text>
</comment>
<evidence type="ECO:0000313" key="8">
    <source>
        <dbReference type="Proteomes" id="UP000246569"/>
    </source>
</evidence>
<evidence type="ECO:0000256" key="3">
    <source>
        <dbReference type="ARBA" id="ARBA00022722"/>
    </source>
</evidence>
<accession>A0A317MVS8</accession>
<protein>
    <recommendedName>
        <fullName evidence="5">Putative pre-16S rRNA nuclease</fullName>
        <ecNumber evidence="5">3.1.-.-</ecNumber>
    </recommendedName>
</protein>
<dbReference type="EC" id="3.1.-.-" evidence="5"/>
<dbReference type="CDD" id="cd16964">
    <property type="entry name" value="YqgF"/>
    <property type="match status" value="1"/>
</dbReference>
<keyword evidence="1 5" id="KW-0963">Cytoplasm</keyword>
<evidence type="ECO:0000256" key="2">
    <source>
        <dbReference type="ARBA" id="ARBA00022517"/>
    </source>
</evidence>
<proteinExistence type="inferred from homology"/>
<evidence type="ECO:0000256" key="4">
    <source>
        <dbReference type="ARBA" id="ARBA00022801"/>
    </source>
</evidence>
<dbReference type="NCBIfam" id="TIGR00250">
    <property type="entry name" value="RNAse_H_YqgF"/>
    <property type="match status" value="1"/>
</dbReference>
<evidence type="ECO:0000256" key="5">
    <source>
        <dbReference type="HAMAP-Rule" id="MF_00651"/>
    </source>
</evidence>
<dbReference type="GO" id="GO:0016788">
    <property type="term" value="F:hydrolase activity, acting on ester bonds"/>
    <property type="evidence" value="ECO:0007669"/>
    <property type="project" value="UniProtKB-UniRule"/>
</dbReference>
<evidence type="ECO:0000313" key="7">
    <source>
        <dbReference type="EMBL" id="PWV62316.1"/>
    </source>
</evidence>
<dbReference type="InterPro" id="IPR037027">
    <property type="entry name" value="YqgF/RNaseH-like_dom_sf"/>
</dbReference>
<dbReference type="Pfam" id="PF03652">
    <property type="entry name" value="RuvX"/>
    <property type="match status" value="1"/>
</dbReference>
<dbReference type="EMBL" id="QGTJ01000004">
    <property type="protein sequence ID" value="PWV62316.1"/>
    <property type="molecule type" value="Genomic_DNA"/>
</dbReference>
<sequence>MTALLPSPRTVLGFDFGTQRLGVAVGSELTGAARPLTTLAGRDWTAIGRLLEEWQPDLLVVGVPRHADGSASETTLAAERFARQLAGRYRLPVETIDERLSSHAAAERLATAPRRRRADPGALDRAAAALILESWFSHARTPSPCSTPNS</sequence>
<dbReference type="SUPFAM" id="SSF53098">
    <property type="entry name" value="Ribonuclease H-like"/>
    <property type="match status" value="1"/>
</dbReference>
<evidence type="ECO:0000256" key="1">
    <source>
        <dbReference type="ARBA" id="ARBA00022490"/>
    </source>
</evidence>
<keyword evidence="3 5" id="KW-0540">Nuclease</keyword>
<dbReference type="GO" id="GO:0004518">
    <property type="term" value="F:nuclease activity"/>
    <property type="evidence" value="ECO:0007669"/>
    <property type="project" value="UniProtKB-KW"/>
</dbReference>
<comment type="subcellular location">
    <subcellularLocation>
        <location evidence="5">Cytoplasm</location>
    </subcellularLocation>
</comment>
<comment type="function">
    <text evidence="5">Could be a nuclease involved in processing of the 5'-end of pre-16S rRNA.</text>
</comment>
<keyword evidence="8" id="KW-1185">Reference proteome</keyword>
<dbReference type="PANTHER" id="PTHR33317:SF4">
    <property type="entry name" value="POLYNUCLEOTIDYL TRANSFERASE, RIBONUCLEASE H-LIKE SUPERFAMILY PROTEIN"/>
    <property type="match status" value="1"/>
</dbReference>
<dbReference type="RefSeq" id="WP_170123548.1">
    <property type="nucleotide sequence ID" value="NZ_QGTJ01000004.1"/>
</dbReference>
<dbReference type="PANTHER" id="PTHR33317">
    <property type="entry name" value="POLYNUCLEOTIDYL TRANSFERASE, RIBONUCLEASE H-LIKE SUPERFAMILY PROTEIN"/>
    <property type="match status" value="1"/>
</dbReference>
<dbReference type="Gene3D" id="3.30.420.140">
    <property type="entry name" value="YqgF/RNase H-like domain"/>
    <property type="match status" value="1"/>
</dbReference>
<dbReference type="Proteomes" id="UP000246569">
    <property type="component" value="Unassembled WGS sequence"/>
</dbReference>
<gene>
    <name evidence="7" type="ORF">C7443_104111</name>
</gene>